<sequence length="257" mass="27740">MTAIGTDITIGNCRLILGDAMALMPGLEGVDHLISDPPYEQSLHDAKNSATRALRTDGGAELSGLDFAGIDEIRADFTDRAAQICRGWFIVFCTPEGCGRWADVINPSPMKYKRACIWVKPDSTPQLNGQGPAAGAECFVTAWAGRGYAKWNAGGKRGVYTHLTNPPDRHGGHPTEKPWRLMRDLLLDFTQPGQTVLDPFMGSGTTLVAAALTGRRAIGIELNPAYFDIARHRVRKAVAQAHALGVQASAQVQEAFL</sequence>
<dbReference type="Gene3D" id="3.40.50.150">
    <property type="entry name" value="Vaccinia Virus protein VP39"/>
    <property type="match status" value="1"/>
</dbReference>
<dbReference type="PANTHER" id="PTHR13370">
    <property type="entry name" value="RNA METHYLASE-RELATED"/>
    <property type="match status" value="1"/>
</dbReference>
<evidence type="ECO:0000256" key="3">
    <source>
        <dbReference type="ARBA" id="ARBA00047942"/>
    </source>
</evidence>
<reference evidence="6 7" key="1">
    <citation type="journal article" date="2021" name="Arch. Microbiol.">
        <title>Thalassobius aquimarinus sp. nov., isolated from the Sea of Japan seashore.</title>
        <authorList>
            <person name="Kurilenko V.V."/>
            <person name="Romanenko L.A."/>
            <person name="Chernysheva N.Y."/>
            <person name="Velansky P.V."/>
            <person name="Tekutyeva L.A."/>
            <person name="Isaeva M.P."/>
            <person name="Mikhailov V.V."/>
        </authorList>
    </citation>
    <scope>NUCLEOTIDE SEQUENCE [LARGE SCALE GENOMIC DNA]</scope>
    <source>
        <strain evidence="6 7">KMM 8518</strain>
    </source>
</reference>
<dbReference type="InterPro" id="IPR029063">
    <property type="entry name" value="SAM-dependent_MTases_sf"/>
</dbReference>
<gene>
    <name evidence="6" type="ORF">IT775_12270</name>
</gene>
<dbReference type="EMBL" id="JADMKU010000010">
    <property type="protein sequence ID" value="MBR9651896.1"/>
    <property type="molecule type" value="Genomic_DNA"/>
</dbReference>
<evidence type="ECO:0000259" key="5">
    <source>
        <dbReference type="Pfam" id="PF01555"/>
    </source>
</evidence>
<dbReference type="PANTHER" id="PTHR13370:SF3">
    <property type="entry name" value="TRNA (GUANINE(10)-N2)-METHYLTRANSFERASE HOMOLOG"/>
    <property type="match status" value="1"/>
</dbReference>
<evidence type="ECO:0000256" key="1">
    <source>
        <dbReference type="ARBA" id="ARBA00022603"/>
    </source>
</evidence>
<organism evidence="6 7">
    <name type="scientific">Thalassovita aquimarina</name>
    <dbReference type="NCBI Taxonomy" id="2785917"/>
    <lineage>
        <taxon>Bacteria</taxon>
        <taxon>Pseudomonadati</taxon>
        <taxon>Pseudomonadota</taxon>
        <taxon>Alphaproteobacteria</taxon>
        <taxon>Rhodobacterales</taxon>
        <taxon>Roseobacteraceae</taxon>
        <taxon>Thalassovita</taxon>
    </lineage>
</organism>
<comment type="catalytic activity">
    <reaction evidence="3">
        <text>a 2'-deoxyadenosine in DNA + S-adenosyl-L-methionine = an N(6)-methyl-2'-deoxyadenosine in DNA + S-adenosyl-L-homocysteine + H(+)</text>
        <dbReference type="Rhea" id="RHEA:15197"/>
        <dbReference type="Rhea" id="RHEA-COMP:12418"/>
        <dbReference type="Rhea" id="RHEA-COMP:12419"/>
        <dbReference type="ChEBI" id="CHEBI:15378"/>
        <dbReference type="ChEBI" id="CHEBI:57856"/>
        <dbReference type="ChEBI" id="CHEBI:59789"/>
        <dbReference type="ChEBI" id="CHEBI:90615"/>
        <dbReference type="ChEBI" id="CHEBI:90616"/>
        <dbReference type="EC" id="2.1.1.72"/>
    </reaction>
</comment>
<dbReference type="InterPro" id="IPR001091">
    <property type="entry name" value="RM_Methyltransferase"/>
</dbReference>
<evidence type="ECO:0000313" key="6">
    <source>
        <dbReference type="EMBL" id="MBR9651896.1"/>
    </source>
</evidence>
<comment type="caution">
    <text evidence="6">The sequence shown here is derived from an EMBL/GenBank/DDBJ whole genome shotgun (WGS) entry which is preliminary data.</text>
</comment>
<protein>
    <recommendedName>
        <fullName evidence="4">Methyltransferase</fullName>
        <ecNumber evidence="4">2.1.1.-</ecNumber>
    </recommendedName>
</protein>
<proteinExistence type="inferred from homology"/>
<dbReference type="SUPFAM" id="SSF53335">
    <property type="entry name" value="S-adenosyl-L-methionine-dependent methyltransferases"/>
    <property type="match status" value="1"/>
</dbReference>
<name>A0ABS5HSR0_9RHOB</name>
<dbReference type="PRINTS" id="PR00508">
    <property type="entry name" value="S21N4MTFRASE"/>
</dbReference>
<evidence type="ECO:0000256" key="4">
    <source>
        <dbReference type="RuleBase" id="RU362026"/>
    </source>
</evidence>
<evidence type="ECO:0000256" key="2">
    <source>
        <dbReference type="ARBA" id="ARBA00022679"/>
    </source>
</evidence>
<keyword evidence="1" id="KW-0489">Methyltransferase</keyword>
<accession>A0ABS5HSR0</accession>
<dbReference type="Pfam" id="PF01555">
    <property type="entry name" value="N6_N4_Mtase"/>
    <property type="match status" value="1"/>
</dbReference>
<keyword evidence="7" id="KW-1185">Reference proteome</keyword>
<feature type="domain" description="DNA methylase N-4/N-6" evidence="5">
    <location>
        <begin position="30"/>
        <end position="230"/>
    </location>
</feature>
<dbReference type="EC" id="2.1.1.-" evidence="4"/>
<dbReference type="RefSeq" id="WP_212701411.1">
    <property type="nucleotide sequence ID" value="NZ_JADMKU010000010.1"/>
</dbReference>
<dbReference type="Proteomes" id="UP001195941">
    <property type="component" value="Unassembled WGS sequence"/>
</dbReference>
<keyword evidence="2" id="KW-0808">Transferase</keyword>
<dbReference type="InterPro" id="IPR002941">
    <property type="entry name" value="DNA_methylase_N4/N6"/>
</dbReference>
<evidence type="ECO:0000313" key="7">
    <source>
        <dbReference type="Proteomes" id="UP001195941"/>
    </source>
</evidence>
<comment type="similarity">
    <text evidence="4">Belongs to the N(4)/N(6)-methyltransferase family.</text>
</comment>